<dbReference type="Proteomes" id="UP000198896">
    <property type="component" value="Unassembled WGS sequence"/>
</dbReference>
<gene>
    <name evidence="2" type="ORF">SAMN05216245_1256</name>
</gene>
<sequence>MNSLGKKKVLKKRLLISIFIDTVYFMVVKLYCLIF</sequence>
<dbReference type="AlphaFoldDB" id="A0A1I2DWI3"/>
<feature type="transmembrane region" description="Helical" evidence="1">
    <location>
        <begin position="14"/>
        <end position="34"/>
    </location>
</feature>
<protein>
    <submittedName>
        <fullName evidence="2">Uncharacterized protein</fullName>
    </submittedName>
</protein>
<evidence type="ECO:0000313" key="2">
    <source>
        <dbReference type="EMBL" id="SFE84837.1"/>
    </source>
</evidence>
<name>A0A1I2DWI3_9FIRM</name>
<accession>A0A1I2DWI3</accession>
<evidence type="ECO:0000256" key="1">
    <source>
        <dbReference type="SAM" id="Phobius"/>
    </source>
</evidence>
<keyword evidence="1" id="KW-0812">Transmembrane</keyword>
<keyword evidence="3" id="KW-1185">Reference proteome</keyword>
<dbReference type="EMBL" id="FONL01000025">
    <property type="protein sequence ID" value="SFE84837.1"/>
    <property type="molecule type" value="Genomic_DNA"/>
</dbReference>
<proteinExistence type="predicted"/>
<reference evidence="2 3" key="1">
    <citation type="submission" date="2016-10" db="EMBL/GenBank/DDBJ databases">
        <authorList>
            <person name="de Groot N.N."/>
        </authorList>
    </citation>
    <scope>NUCLEOTIDE SEQUENCE [LARGE SCALE GENOMIC DNA]</scope>
    <source>
        <strain evidence="2 3">DSM 9236</strain>
    </source>
</reference>
<evidence type="ECO:0000313" key="3">
    <source>
        <dbReference type="Proteomes" id="UP000198896"/>
    </source>
</evidence>
<keyword evidence="1" id="KW-0472">Membrane</keyword>
<organism evidence="2 3">
    <name type="scientific">Succiniclasticum ruminis DSM 9236</name>
    <dbReference type="NCBI Taxonomy" id="1123323"/>
    <lineage>
        <taxon>Bacteria</taxon>
        <taxon>Bacillati</taxon>
        <taxon>Bacillota</taxon>
        <taxon>Negativicutes</taxon>
        <taxon>Acidaminococcales</taxon>
        <taxon>Acidaminococcaceae</taxon>
        <taxon>Succiniclasticum</taxon>
    </lineage>
</organism>
<keyword evidence="1" id="KW-1133">Transmembrane helix</keyword>